<dbReference type="InterPro" id="IPR026302">
    <property type="entry name" value="NEDD4-bd_p2"/>
</dbReference>
<dbReference type="WBParaSite" id="ACAC_0000578901-mRNA-1">
    <property type="protein sequence ID" value="ACAC_0000578901-mRNA-1"/>
    <property type="gene ID" value="ACAC_0000578901"/>
</dbReference>
<evidence type="ECO:0000313" key="2">
    <source>
        <dbReference type="WBParaSite" id="ACAC_0000578901-mRNA-1"/>
    </source>
</evidence>
<sequence>MLICKSLPAGNGGVVYSTDDFFMRNGLYQFQPEKLEKHRRKNILRVRDAMINGIKTVVVDDTNIFIKHMQQYAFHAVRYYYEIYVVEPETSWKYTVEECYRVEPPLEFLEKKHDAELRCLELRNLVL</sequence>
<reference evidence="2" key="2">
    <citation type="submission" date="2017-02" db="UniProtKB">
        <authorList>
            <consortium name="WormBaseParasite"/>
        </authorList>
    </citation>
    <scope>IDENTIFICATION</scope>
</reference>
<organism evidence="1 2">
    <name type="scientific">Angiostrongylus cantonensis</name>
    <name type="common">Rat lungworm</name>
    <dbReference type="NCBI Taxonomy" id="6313"/>
    <lineage>
        <taxon>Eukaryota</taxon>
        <taxon>Metazoa</taxon>
        <taxon>Ecdysozoa</taxon>
        <taxon>Nematoda</taxon>
        <taxon>Chromadorea</taxon>
        <taxon>Rhabditida</taxon>
        <taxon>Rhabditina</taxon>
        <taxon>Rhabditomorpha</taxon>
        <taxon>Strongyloidea</taxon>
        <taxon>Metastrongylidae</taxon>
        <taxon>Angiostrongylus</taxon>
    </lineage>
</organism>
<dbReference type="PANTHER" id="PTHR13308">
    <property type="entry name" value="NEDD4-BINDING PROTEIN 2-LIKE 1"/>
    <property type="match status" value="1"/>
</dbReference>
<accession>A0A0K0D6U4</accession>
<dbReference type="PANTHER" id="PTHR13308:SF40">
    <property type="entry name" value="NEDD4-BINDING PROTEIN 2-LIKE 1"/>
    <property type="match status" value="1"/>
</dbReference>
<protein>
    <submittedName>
        <fullName evidence="2">NEDD4-binding protein 1-like</fullName>
    </submittedName>
</protein>
<reference evidence="1" key="1">
    <citation type="submission" date="2012-09" db="EMBL/GenBank/DDBJ databases">
        <authorList>
            <person name="Martin A.A."/>
        </authorList>
    </citation>
    <scope>NUCLEOTIDE SEQUENCE</scope>
</reference>
<keyword evidence="1" id="KW-1185">Reference proteome</keyword>
<proteinExistence type="predicted"/>
<name>A0A0K0D6U4_ANGCA</name>
<dbReference type="InterPro" id="IPR027417">
    <property type="entry name" value="P-loop_NTPase"/>
</dbReference>
<dbReference type="AlphaFoldDB" id="A0A0K0D6U4"/>
<evidence type="ECO:0000313" key="1">
    <source>
        <dbReference type="Proteomes" id="UP000035642"/>
    </source>
</evidence>
<dbReference type="Proteomes" id="UP000035642">
    <property type="component" value="Unassembled WGS sequence"/>
</dbReference>
<dbReference type="STRING" id="6313.A0A0K0D6U4"/>
<dbReference type="Gene3D" id="3.40.50.300">
    <property type="entry name" value="P-loop containing nucleotide triphosphate hydrolases"/>
    <property type="match status" value="1"/>
</dbReference>